<name>A0A942T216_9BACI</name>
<protein>
    <submittedName>
        <fullName evidence="1">Uncharacterized protein</fullName>
    </submittedName>
</protein>
<dbReference type="EMBL" id="JAGYPE010000003">
    <property type="protein sequence ID" value="MBS4183768.1"/>
    <property type="molecule type" value="Genomic_DNA"/>
</dbReference>
<comment type="caution">
    <text evidence="1">The sequence shown here is derived from an EMBL/GenBank/DDBJ whole genome shotgun (WGS) entry which is preliminary data.</text>
</comment>
<gene>
    <name evidence="1" type="ORF">KHB02_20455</name>
</gene>
<accession>A0A942T216</accession>
<evidence type="ECO:0000313" key="1">
    <source>
        <dbReference type="EMBL" id="MBS4183768.1"/>
    </source>
</evidence>
<dbReference type="AlphaFoldDB" id="A0A942T216"/>
<sequence>MLNPTTSPSDARTGRVDAFVLVRTQSADMPTSMHAIADAILTDLNSAASGSAADLATRAEVSAPCRSSRC</sequence>
<proteinExistence type="predicted"/>
<organism evidence="1">
    <name type="scientific">Neobacillus citreus</name>
    <dbReference type="NCBI Taxonomy" id="2833578"/>
    <lineage>
        <taxon>Bacteria</taxon>
        <taxon>Bacillati</taxon>
        <taxon>Bacillota</taxon>
        <taxon>Bacilli</taxon>
        <taxon>Bacillales</taxon>
        <taxon>Bacillaceae</taxon>
        <taxon>Neobacillus</taxon>
    </lineage>
</organism>
<reference evidence="1" key="1">
    <citation type="submission" date="2021-05" db="EMBL/GenBank/DDBJ databases">
        <title>Novel Bacillus species.</title>
        <authorList>
            <person name="Liu G."/>
        </authorList>
    </citation>
    <scope>NUCLEOTIDE SEQUENCE</scope>
    <source>
        <strain evidence="1">FJAT-50051</strain>
    </source>
</reference>